<feature type="binding site" evidence="8">
    <location>
        <position position="157"/>
    </location>
    <ligand>
        <name>ATP</name>
        <dbReference type="ChEBI" id="CHEBI:30616"/>
    </ligand>
</feature>
<feature type="binding site" evidence="8">
    <location>
        <begin position="23"/>
        <end position="24"/>
    </location>
    <ligand>
        <name>N(1)-(5-phospho-beta-D-ribosyl)glycinamide</name>
        <dbReference type="ChEBI" id="CHEBI:143788"/>
    </ligand>
</feature>
<dbReference type="NCBIfam" id="TIGR01142">
    <property type="entry name" value="purT"/>
    <property type="match status" value="1"/>
</dbReference>
<feature type="binding site" evidence="8">
    <location>
        <position position="294"/>
    </location>
    <ligand>
        <name>N(1)-(5-phospho-beta-D-ribosyl)glycinamide</name>
        <dbReference type="ChEBI" id="CHEBI:143788"/>
    </ligand>
</feature>
<dbReference type="InterPro" id="IPR005862">
    <property type="entry name" value="PurT"/>
</dbReference>
<dbReference type="OrthoDB" id="9804625at2"/>
<evidence type="ECO:0000256" key="3">
    <source>
        <dbReference type="ARBA" id="ARBA00022723"/>
    </source>
</evidence>
<dbReference type="HAMAP" id="MF_01643">
    <property type="entry name" value="PurT"/>
    <property type="match status" value="1"/>
</dbReference>
<evidence type="ECO:0000256" key="6">
    <source>
        <dbReference type="ARBA" id="ARBA00022840"/>
    </source>
</evidence>
<dbReference type="SUPFAM" id="SSF51246">
    <property type="entry name" value="Rudiment single hybrid motif"/>
    <property type="match status" value="1"/>
</dbReference>
<keyword evidence="2 8" id="KW-0436">Ligase</keyword>
<feature type="binding site" evidence="8">
    <location>
        <begin position="162"/>
        <end position="167"/>
    </location>
    <ligand>
        <name>ATP</name>
        <dbReference type="ChEBI" id="CHEBI:30616"/>
    </ligand>
</feature>
<dbReference type="InterPro" id="IPR011054">
    <property type="entry name" value="Rudment_hybrid_motif"/>
</dbReference>
<keyword evidence="3 8" id="KW-0479">Metal-binding</keyword>
<organism evidence="10 11">
    <name type="scientific">Acinetobacter brisouii CIP 110357</name>
    <dbReference type="NCBI Taxonomy" id="1341683"/>
    <lineage>
        <taxon>Bacteria</taxon>
        <taxon>Pseudomonadati</taxon>
        <taxon>Pseudomonadota</taxon>
        <taxon>Gammaproteobacteria</taxon>
        <taxon>Moraxellales</taxon>
        <taxon>Moraxellaceae</taxon>
        <taxon>Acinetobacter</taxon>
    </lineage>
</organism>
<proteinExistence type="inferred from homology"/>
<comment type="similarity">
    <text evidence="8">Belongs to the PurK/PurT family.</text>
</comment>
<dbReference type="Pfam" id="PF02222">
    <property type="entry name" value="ATP-grasp"/>
    <property type="match status" value="1"/>
</dbReference>
<dbReference type="AlphaFoldDB" id="V2UT52"/>
<dbReference type="SUPFAM" id="SSF56059">
    <property type="entry name" value="Glutathione synthetase ATP-binding domain-like"/>
    <property type="match status" value="1"/>
</dbReference>
<evidence type="ECO:0000259" key="9">
    <source>
        <dbReference type="PROSITE" id="PS50975"/>
    </source>
</evidence>
<feature type="binding site" evidence="8">
    <location>
        <position position="287"/>
    </location>
    <ligand>
        <name>Mg(2+)</name>
        <dbReference type="ChEBI" id="CHEBI:18420"/>
    </ligand>
</feature>
<feature type="binding site" evidence="8">
    <location>
        <position position="363"/>
    </location>
    <ligand>
        <name>N(1)-(5-phospho-beta-D-ribosyl)glycinamide</name>
        <dbReference type="ChEBI" id="CHEBI:143788"/>
    </ligand>
</feature>
<dbReference type="RefSeq" id="WP_004901573.1">
    <property type="nucleotide sequence ID" value="NZ_BBTI01000009.1"/>
</dbReference>
<gene>
    <name evidence="8" type="primary">purT</name>
    <name evidence="10" type="ORF">P255_01234</name>
</gene>
<comment type="caution">
    <text evidence="10">The sequence shown here is derived from an EMBL/GenBank/DDBJ whole genome shotgun (WGS) entry which is preliminary data.</text>
</comment>
<keyword evidence="4 8" id="KW-0547">Nucleotide-binding</keyword>
<protein>
    <recommendedName>
        <fullName evidence="8">Formate-dependent phosphoribosylglycinamide formyltransferase</fullName>
        <ecNumber evidence="8">6.3.1.21</ecNumber>
    </recommendedName>
    <alternativeName>
        <fullName evidence="8">5'-phosphoribosylglycinamide transformylase 2</fullName>
    </alternativeName>
    <alternativeName>
        <fullName evidence="8">Formate-dependent GAR transformylase</fullName>
    </alternativeName>
    <alternativeName>
        <fullName evidence="8">GAR transformylase 2</fullName>
        <shortName evidence="8">GART 2</shortName>
    </alternativeName>
    <alternativeName>
        <fullName evidence="8">Non-folate glycinamide ribonucleotide transformylase</fullName>
    </alternativeName>
    <alternativeName>
        <fullName evidence="8">Phosphoribosylglycinamide formyltransferase 2</fullName>
    </alternativeName>
</protein>
<comment type="catalytic activity">
    <reaction evidence="8">
        <text>N(1)-(5-phospho-beta-D-ribosyl)glycinamide + formate + ATP = N(2)-formyl-N(1)-(5-phospho-beta-D-ribosyl)glycinamide + ADP + phosphate + H(+)</text>
        <dbReference type="Rhea" id="RHEA:24829"/>
        <dbReference type="ChEBI" id="CHEBI:15378"/>
        <dbReference type="ChEBI" id="CHEBI:15740"/>
        <dbReference type="ChEBI" id="CHEBI:30616"/>
        <dbReference type="ChEBI" id="CHEBI:43474"/>
        <dbReference type="ChEBI" id="CHEBI:143788"/>
        <dbReference type="ChEBI" id="CHEBI:147286"/>
        <dbReference type="ChEBI" id="CHEBI:456216"/>
        <dbReference type="EC" id="6.3.1.21"/>
    </reaction>
</comment>
<name>V2UT52_9GAMM</name>
<dbReference type="PANTHER" id="PTHR43055">
    <property type="entry name" value="FORMATE-DEPENDENT PHOSPHORIBOSYLGLYCINAMIDE FORMYLTRANSFERASE"/>
    <property type="match status" value="1"/>
</dbReference>
<dbReference type="Proteomes" id="UP000018418">
    <property type="component" value="Unassembled WGS sequence"/>
</dbReference>
<comment type="function">
    <text evidence="8">Involved in the de novo purine biosynthesis. Catalyzes the transfer of formate to 5-phospho-ribosyl-glycinamide (GAR), producing 5-phospho-ribosyl-N-formylglycinamide (FGAR). Formate is provided by PurU via hydrolysis of 10-formyl-tetrahydrofolate.</text>
</comment>
<keyword evidence="7 8" id="KW-0460">Magnesium</keyword>
<reference evidence="10 11" key="1">
    <citation type="submission" date="2013-10" db="EMBL/GenBank/DDBJ databases">
        <title>The Genome Sequence of Acinetobacter brisouii CIP 110357.</title>
        <authorList>
            <consortium name="The Broad Institute Genomics Platform"/>
            <consortium name="The Broad Institute Genome Sequencing Center for Infectious Disease"/>
            <person name="Cerqueira G."/>
            <person name="Feldgarden M."/>
            <person name="Courvalin P."/>
            <person name="Grillot-Courvalin C."/>
            <person name="Clermont D."/>
            <person name="Rocha E."/>
            <person name="Yoon E.-J."/>
            <person name="Nemec A."/>
            <person name="Young S.K."/>
            <person name="Zeng Q."/>
            <person name="Gargeya S."/>
            <person name="Fitzgerald M."/>
            <person name="Abouelleil A."/>
            <person name="Alvarado L."/>
            <person name="Berlin A.M."/>
            <person name="Chapman S.B."/>
            <person name="Gainer-Dewar J."/>
            <person name="Goldberg J."/>
            <person name="Gnerre S."/>
            <person name="Griggs A."/>
            <person name="Gujja S."/>
            <person name="Hansen M."/>
            <person name="Howarth C."/>
            <person name="Imamovic A."/>
            <person name="Ireland A."/>
            <person name="Larimer J."/>
            <person name="McCowan C."/>
            <person name="Murphy C."/>
            <person name="Pearson M."/>
            <person name="Poon T.W."/>
            <person name="Priest M."/>
            <person name="Roberts A."/>
            <person name="Saif S."/>
            <person name="Shea T."/>
            <person name="Sykes S."/>
            <person name="Wortman J."/>
            <person name="Nusbaum C."/>
            <person name="Birren B."/>
        </authorList>
    </citation>
    <scope>NUCLEOTIDE SEQUENCE [LARGE SCALE GENOMIC DNA]</scope>
    <source>
        <strain evidence="10 11">CIP 110357</strain>
    </source>
</reference>
<dbReference type="GO" id="GO:0005524">
    <property type="term" value="F:ATP binding"/>
    <property type="evidence" value="ECO:0007669"/>
    <property type="project" value="UniProtKB-UniRule"/>
</dbReference>
<dbReference type="InterPro" id="IPR054350">
    <property type="entry name" value="PurT/PurK_preATP-grasp"/>
</dbReference>
<sequence length="402" mass="43856">MHVSIGTPLQSSAFKVLLLGSGELGKEVVISLQRLGVEVHAADRYDHAPAMQVAHFSYTLNMANAQELQQLIDQVQPHLIVPEIEAIATEVLVAIEQKQQTTIIPSAKAVNLTMNREGIRRLAAEELGLPTSTYRFADSLESFRAACDDIGYPNFVKPVMSSSGKGQSRVKSFAEVDAAWEYAMQAGRVNQGKVIVESQIDFDFEITLLTVRAKNPETGIIETHFCDPIGHRQDSGDYVESWQPQPMSTVALATSQQIADKVTTALGGCGIFGVELFVKGDQVWFSEVSPRPHDTGLVTLASQFQSEFELHARAILGLPVNTTRHSIAASAVIYAGVDDTNLSFGNLQNVLAQPNTDLRLFGKPEGFKRRRMGVVTARAESTDQARDIAQQAAQSVAVQQNH</sequence>
<evidence type="ECO:0000313" key="11">
    <source>
        <dbReference type="Proteomes" id="UP000018418"/>
    </source>
</evidence>
<dbReference type="NCBIfam" id="NF006766">
    <property type="entry name" value="PRK09288.1"/>
    <property type="match status" value="1"/>
</dbReference>
<dbReference type="UniPathway" id="UPA00074">
    <property type="reaction ID" value="UER00127"/>
</dbReference>
<feature type="binding site" evidence="8">
    <location>
        <position position="205"/>
    </location>
    <ligand>
        <name>ATP</name>
        <dbReference type="ChEBI" id="CHEBI:30616"/>
    </ligand>
</feature>
<dbReference type="InterPro" id="IPR048740">
    <property type="entry name" value="PurT_C"/>
</dbReference>
<keyword evidence="6 8" id="KW-0067">ATP-binding</keyword>
<feature type="binding site" evidence="8">
    <location>
        <position position="275"/>
    </location>
    <ligand>
        <name>Mg(2+)</name>
        <dbReference type="ChEBI" id="CHEBI:18420"/>
    </ligand>
</feature>
<dbReference type="STRING" id="396323.VH98_09210"/>
<dbReference type="GO" id="GO:0043815">
    <property type="term" value="F:phosphoribosylglycinamide formyltransferase 2 activity"/>
    <property type="evidence" value="ECO:0007669"/>
    <property type="project" value="UniProtKB-UniRule"/>
</dbReference>
<dbReference type="InterPro" id="IPR011761">
    <property type="entry name" value="ATP-grasp"/>
</dbReference>
<evidence type="ECO:0000256" key="7">
    <source>
        <dbReference type="ARBA" id="ARBA00022842"/>
    </source>
</evidence>
<dbReference type="Gene3D" id="3.40.50.20">
    <property type="match status" value="1"/>
</dbReference>
<dbReference type="InterPro" id="IPR003135">
    <property type="entry name" value="ATP-grasp_carboxylate-amine"/>
</dbReference>
<dbReference type="InterPro" id="IPR013815">
    <property type="entry name" value="ATP_grasp_subdomain_1"/>
</dbReference>
<comment type="pathway">
    <text evidence="8">Purine metabolism; IMP biosynthesis via de novo pathway; N(2)-formyl-N(1)-(5-phospho-D-ribosyl)glycinamide from N(1)-(5-phospho-D-ribosyl)glycinamide (formate route): step 1/1.</text>
</comment>
<feature type="binding site" evidence="8">
    <location>
        <begin position="370"/>
        <end position="371"/>
    </location>
    <ligand>
        <name>N(1)-(5-phospho-beta-D-ribosyl)glycinamide</name>
        <dbReference type="ChEBI" id="CHEBI:143788"/>
    </ligand>
</feature>
<keyword evidence="5 8" id="KW-0658">Purine biosynthesis</keyword>
<accession>V2UT52</accession>
<dbReference type="PANTHER" id="PTHR43055:SF1">
    <property type="entry name" value="FORMATE-DEPENDENT PHOSPHORIBOSYLGLYCINAMIDE FORMYLTRANSFERASE"/>
    <property type="match status" value="1"/>
</dbReference>
<evidence type="ECO:0000256" key="8">
    <source>
        <dbReference type="HAMAP-Rule" id="MF_01643"/>
    </source>
</evidence>
<feature type="domain" description="ATP-grasp" evidence="9">
    <location>
        <begin position="121"/>
        <end position="316"/>
    </location>
</feature>
<keyword evidence="10" id="KW-0808">Transferase</keyword>
<dbReference type="GO" id="GO:0005829">
    <property type="term" value="C:cytosol"/>
    <property type="evidence" value="ECO:0007669"/>
    <property type="project" value="TreeGrafter"/>
</dbReference>
<dbReference type="EC" id="6.3.1.21" evidence="8"/>
<dbReference type="InterPro" id="IPR016185">
    <property type="entry name" value="PreATP-grasp_dom_sf"/>
</dbReference>
<comment type="subunit">
    <text evidence="1 8">Homodimer.</text>
</comment>
<dbReference type="GO" id="GO:0006189">
    <property type="term" value="P:'de novo' IMP biosynthetic process"/>
    <property type="evidence" value="ECO:0007669"/>
    <property type="project" value="UniProtKB-UniRule"/>
</dbReference>
<evidence type="ECO:0000256" key="1">
    <source>
        <dbReference type="ARBA" id="ARBA00011738"/>
    </source>
</evidence>
<keyword evidence="11" id="KW-1185">Reference proteome</keyword>
<dbReference type="GO" id="GO:0004644">
    <property type="term" value="F:phosphoribosylglycinamide formyltransferase activity"/>
    <property type="evidence" value="ECO:0007669"/>
    <property type="project" value="UniProtKB-UniRule"/>
</dbReference>
<dbReference type="HOGENOM" id="CLU_011534_1_3_6"/>
<dbReference type="GO" id="GO:0000287">
    <property type="term" value="F:magnesium ion binding"/>
    <property type="evidence" value="ECO:0007669"/>
    <property type="project" value="UniProtKB-UniRule"/>
</dbReference>
<dbReference type="Gene3D" id="3.30.470.20">
    <property type="entry name" value="ATP-grasp fold, B domain"/>
    <property type="match status" value="1"/>
</dbReference>
<dbReference type="Pfam" id="PF22660">
    <property type="entry name" value="RS_preATP-grasp-like"/>
    <property type="match status" value="1"/>
</dbReference>
<dbReference type="FunFam" id="3.30.1490.20:FF:000013">
    <property type="entry name" value="Formate-dependent phosphoribosylglycinamide formyltransferase"/>
    <property type="match status" value="1"/>
</dbReference>
<feature type="binding site" evidence="8">
    <location>
        <begin position="197"/>
        <end position="200"/>
    </location>
    <ligand>
        <name>ATP</name>
        <dbReference type="ChEBI" id="CHEBI:30616"/>
    </ligand>
</feature>
<feature type="binding site" evidence="8">
    <location>
        <position position="116"/>
    </location>
    <ligand>
        <name>ATP</name>
        <dbReference type="ChEBI" id="CHEBI:30616"/>
    </ligand>
</feature>
<dbReference type="SUPFAM" id="SSF52440">
    <property type="entry name" value="PreATP-grasp domain"/>
    <property type="match status" value="1"/>
</dbReference>
<dbReference type="Pfam" id="PF21244">
    <property type="entry name" value="PurT_C"/>
    <property type="match status" value="1"/>
</dbReference>
<dbReference type="PROSITE" id="PS50975">
    <property type="entry name" value="ATP_GRASP"/>
    <property type="match status" value="1"/>
</dbReference>
<evidence type="ECO:0000313" key="10">
    <source>
        <dbReference type="EMBL" id="ESK51805.1"/>
    </source>
</evidence>
<dbReference type="PATRIC" id="fig|1341683.3.peg.1222"/>
<dbReference type="EMBL" id="AYEU01000005">
    <property type="protein sequence ID" value="ESK51805.1"/>
    <property type="molecule type" value="Genomic_DNA"/>
</dbReference>
<feature type="binding site" evidence="8">
    <location>
        <position position="83"/>
    </location>
    <ligand>
        <name>N(1)-(5-phospho-beta-D-ribosyl)glycinamide</name>
        <dbReference type="ChEBI" id="CHEBI:143788"/>
    </ligand>
</feature>
<evidence type="ECO:0000256" key="2">
    <source>
        <dbReference type="ARBA" id="ARBA00022598"/>
    </source>
</evidence>
<evidence type="ECO:0000256" key="4">
    <source>
        <dbReference type="ARBA" id="ARBA00022741"/>
    </source>
</evidence>
<evidence type="ECO:0000256" key="5">
    <source>
        <dbReference type="ARBA" id="ARBA00022755"/>
    </source>
</evidence>
<dbReference type="Gene3D" id="3.30.1490.20">
    <property type="entry name" value="ATP-grasp fold, A domain"/>
    <property type="match status" value="1"/>
</dbReference>